<dbReference type="AlphaFoldDB" id="A0A849K7H8"/>
<reference evidence="1 2" key="1">
    <citation type="submission" date="2020-05" db="EMBL/GenBank/DDBJ databases">
        <title>Genome sequence of Isoptericola sp. JC619 isolated from Chilika lagoon, India.</title>
        <authorList>
            <person name="Kumar D."/>
            <person name="Appam K."/>
            <person name="Gandham S."/>
            <person name="Uppada J."/>
            <person name="Sasikala C."/>
            <person name="Venkata Ramana C."/>
        </authorList>
    </citation>
    <scope>NUCLEOTIDE SEQUENCE [LARGE SCALE GENOMIC DNA]</scope>
    <source>
        <strain evidence="1 2">JC619</strain>
    </source>
</reference>
<accession>A0A849K7H8</accession>
<name>A0A849K7H8_9MICO</name>
<keyword evidence="2" id="KW-1185">Reference proteome</keyword>
<evidence type="ECO:0000313" key="1">
    <source>
        <dbReference type="EMBL" id="NNU27147.1"/>
    </source>
</evidence>
<organism evidence="1 2">
    <name type="scientific">Isoptericola sediminis</name>
    <dbReference type="NCBI Taxonomy" id="2733572"/>
    <lineage>
        <taxon>Bacteria</taxon>
        <taxon>Bacillati</taxon>
        <taxon>Actinomycetota</taxon>
        <taxon>Actinomycetes</taxon>
        <taxon>Micrococcales</taxon>
        <taxon>Promicromonosporaceae</taxon>
        <taxon>Isoptericola</taxon>
    </lineage>
</organism>
<gene>
    <name evidence="1" type="ORF">HLI28_06270</name>
</gene>
<sequence>MPSEIVIARESLPSDLRQACRAGEIERIRRGAYRSVPDAPDGGRRSAARDLQIDRARALDRQLRAGHWFSHATAAMLHGLPLWRLPSGTHVLQTYRASSRAAQDVHRHVTPVPPGERTEALGLPSTTLERTVADCATAMPPLDGLVIADAALARGLDRSATRALIGARTRGRRRGLLVLELADRGAESPWESWLRYVAHWAGLPRPRTQVPVATRLGRFRVDVGWPEHAVLAEFDGLVKYRTGALGGDHDPDRARIEEKRRADAITEATGIQLLRVTSKDAYDPHAVADRLLARFPAAVRGTARRNPLLSRPR</sequence>
<protein>
    <recommendedName>
        <fullName evidence="3">Transcriptional regulator, AbiEi antitoxin, Type IV TA system</fullName>
    </recommendedName>
</protein>
<dbReference type="RefSeq" id="WP_171246652.1">
    <property type="nucleotide sequence ID" value="NZ_JABFAJ010000011.1"/>
</dbReference>
<evidence type="ECO:0008006" key="3">
    <source>
        <dbReference type="Google" id="ProtNLM"/>
    </source>
</evidence>
<proteinExistence type="predicted"/>
<dbReference type="EMBL" id="JABFAJ010000011">
    <property type="protein sequence ID" value="NNU27147.1"/>
    <property type="molecule type" value="Genomic_DNA"/>
</dbReference>
<evidence type="ECO:0000313" key="2">
    <source>
        <dbReference type="Proteomes" id="UP000557204"/>
    </source>
</evidence>
<dbReference type="Proteomes" id="UP000557204">
    <property type="component" value="Unassembled WGS sequence"/>
</dbReference>
<comment type="caution">
    <text evidence="1">The sequence shown here is derived from an EMBL/GenBank/DDBJ whole genome shotgun (WGS) entry which is preliminary data.</text>
</comment>